<dbReference type="GO" id="GO:0046983">
    <property type="term" value="F:protein dimerization activity"/>
    <property type="evidence" value="ECO:0007669"/>
    <property type="project" value="InterPro"/>
</dbReference>
<proteinExistence type="predicted"/>
<dbReference type="Pfam" id="PF26040">
    <property type="entry name" value="Zn_ribbon_CLPX_N"/>
    <property type="match status" value="1"/>
</dbReference>
<feature type="domain" description="ClpX-type ZB" evidence="2">
    <location>
        <begin position="102"/>
        <end position="155"/>
    </location>
</feature>
<reference evidence="3" key="1">
    <citation type="submission" date="2021-06" db="EMBL/GenBank/DDBJ databases">
        <authorList>
            <consortium name="Wellcome Sanger Institute Data Sharing"/>
        </authorList>
    </citation>
    <scope>NUCLEOTIDE SEQUENCE [LARGE SCALE GENOMIC DNA]</scope>
</reference>
<feature type="region of interest" description="Disordered" evidence="1">
    <location>
        <begin position="76"/>
        <end position="114"/>
    </location>
</feature>
<dbReference type="InterPro" id="IPR059067">
    <property type="entry name" value="Znf_ribbon_CLPX-like"/>
</dbReference>
<sequence length="191" mass="20653">LNSTGFCIETHVSALSFISIHSSLSIVFKFFHVPGISCSRIRISNFGKHGVFVVNFARRSPIRSFSQSSVYFRAKDGTTKDGTGDGKKSVSEGGGGKRSSGSGSSGKSGSQLRCPKCGDPCTHVETFVSSTRFVKCEKCHHFFVVLSEADSKKSLNKEPESAAEAVKLAFQQKPPPPPKKVILICNKTNIY</sequence>
<dbReference type="Proteomes" id="UP000694620">
    <property type="component" value="Chromosome 17"/>
</dbReference>
<evidence type="ECO:0000313" key="3">
    <source>
        <dbReference type="Ensembl" id="ENSECRP00000032273.1"/>
    </source>
</evidence>
<evidence type="ECO:0000313" key="4">
    <source>
        <dbReference type="Proteomes" id="UP000694620"/>
    </source>
</evidence>
<dbReference type="Ensembl" id="ENSECRT00000032995.1">
    <property type="protein sequence ID" value="ENSECRP00000032273.1"/>
    <property type="gene ID" value="ENSECRG00000021885.1"/>
</dbReference>
<name>A0A8C4XHF3_ERPCA</name>
<dbReference type="GO" id="GO:0008270">
    <property type="term" value="F:zinc ion binding"/>
    <property type="evidence" value="ECO:0007669"/>
    <property type="project" value="InterPro"/>
</dbReference>
<feature type="compositionally biased region" description="Basic and acidic residues" evidence="1">
    <location>
        <begin position="76"/>
        <end position="90"/>
    </location>
</feature>
<evidence type="ECO:0000259" key="2">
    <source>
        <dbReference type="PROSITE" id="PS51902"/>
    </source>
</evidence>
<protein>
    <recommendedName>
        <fullName evidence="2">ClpX-type ZB domain-containing protein</fullName>
    </recommendedName>
</protein>
<evidence type="ECO:0000256" key="1">
    <source>
        <dbReference type="SAM" id="MobiDB-lite"/>
    </source>
</evidence>
<accession>A0A8C4XHF3</accession>
<reference evidence="3" key="3">
    <citation type="submission" date="2025-09" db="UniProtKB">
        <authorList>
            <consortium name="Ensembl"/>
        </authorList>
    </citation>
    <scope>IDENTIFICATION</scope>
</reference>
<organism evidence="3 4">
    <name type="scientific">Erpetoichthys calabaricus</name>
    <name type="common">Rope fish</name>
    <name type="synonym">Calamoichthys calabaricus</name>
    <dbReference type="NCBI Taxonomy" id="27687"/>
    <lineage>
        <taxon>Eukaryota</taxon>
        <taxon>Metazoa</taxon>
        <taxon>Chordata</taxon>
        <taxon>Craniata</taxon>
        <taxon>Vertebrata</taxon>
        <taxon>Euteleostomi</taxon>
        <taxon>Actinopterygii</taxon>
        <taxon>Polypteriformes</taxon>
        <taxon>Polypteridae</taxon>
        <taxon>Erpetoichthys</taxon>
    </lineage>
</organism>
<feature type="compositionally biased region" description="Gly residues" evidence="1">
    <location>
        <begin position="92"/>
        <end position="106"/>
    </location>
</feature>
<dbReference type="AlphaFoldDB" id="A0A8C4XHF3"/>
<reference evidence="3" key="2">
    <citation type="submission" date="2025-08" db="UniProtKB">
        <authorList>
            <consortium name="Ensembl"/>
        </authorList>
    </citation>
    <scope>IDENTIFICATION</scope>
</reference>
<dbReference type="InterPro" id="IPR059188">
    <property type="entry name" value="Znf_CLPX-like"/>
</dbReference>
<dbReference type="GeneTree" id="ENSGT00390000017625"/>
<dbReference type="PROSITE" id="PS51902">
    <property type="entry name" value="CLPX_ZB"/>
    <property type="match status" value="1"/>
</dbReference>
<keyword evidence="4" id="KW-1185">Reference proteome</keyword>